<dbReference type="Pfam" id="PF03704">
    <property type="entry name" value="BTAD"/>
    <property type="match status" value="1"/>
</dbReference>
<organism evidence="2">
    <name type="scientific">marine sediment metagenome</name>
    <dbReference type="NCBI Taxonomy" id="412755"/>
    <lineage>
        <taxon>unclassified sequences</taxon>
        <taxon>metagenomes</taxon>
        <taxon>ecological metagenomes</taxon>
    </lineage>
</organism>
<comment type="caution">
    <text evidence="2">The sequence shown here is derived from an EMBL/GenBank/DDBJ whole genome shotgun (WGS) entry which is preliminary data.</text>
</comment>
<feature type="domain" description="Bacterial transcriptional activator" evidence="1">
    <location>
        <begin position="1"/>
        <end position="96"/>
    </location>
</feature>
<name>X1VXC4_9ZZZZ</name>
<dbReference type="InterPro" id="IPR011990">
    <property type="entry name" value="TPR-like_helical_dom_sf"/>
</dbReference>
<evidence type="ECO:0000313" key="2">
    <source>
        <dbReference type="EMBL" id="GAJ23571.1"/>
    </source>
</evidence>
<dbReference type="PANTHER" id="PTHR35807:SF2">
    <property type="entry name" value="TRANSCRIPTIONAL ACTIVATOR DOMAIN"/>
    <property type="match status" value="1"/>
</dbReference>
<sequence>MEEFYNEWTEMRRRQLEDKYLKAFSLLASFYGDRGKYDTAIALLEKSIAIDPYQDEAYCQIMEWQLTVGDRVSALRTYKRYLDIAPGETEFALSAR</sequence>
<protein>
    <recommendedName>
        <fullName evidence="1">Bacterial transcriptional activator domain-containing protein</fullName>
    </recommendedName>
</protein>
<reference evidence="2" key="1">
    <citation type="journal article" date="2014" name="Front. Microbiol.">
        <title>High frequency of phylogenetically diverse reductive dehalogenase-homologous genes in deep subseafloor sedimentary metagenomes.</title>
        <authorList>
            <person name="Kawai M."/>
            <person name="Futagami T."/>
            <person name="Toyoda A."/>
            <person name="Takaki Y."/>
            <person name="Nishi S."/>
            <person name="Hori S."/>
            <person name="Arai W."/>
            <person name="Tsubouchi T."/>
            <person name="Morono Y."/>
            <person name="Uchiyama I."/>
            <person name="Ito T."/>
            <person name="Fujiyama A."/>
            <person name="Inagaki F."/>
            <person name="Takami H."/>
        </authorList>
    </citation>
    <scope>NUCLEOTIDE SEQUENCE</scope>
    <source>
        <strain evidence="2">Expedition CK06-06</strain>
    </source>
</reference>
<gene>
    <name evidence="2" type="ORF">S12H4_60588</name>
</gene>
<dbReference type="PANTHER" id="PTHR35807">
    <property type="entry name" value="TRANSCRIPTIONAL REGULATOR REDD-RELATED"/>
    <property type="match status" value="1"/>
</dbReference>
<accession>X1VXC4</accession>
<dbReference type="PROSITE" id="PS50005">
    <property type="entry name" value="TPR"/>
    <property type="match status" value="1"/>
</dbReference>
<proteinExistence type="predicted"/>
<dbReference type="Gene3D" id="1.25.40.10">
    <property type="entry name" value="Tetratricopeptide repeat domain"/>
    <property type="match status" value="1"/>
</dbReference>
<evidence type="ECO:0000259" key="1">
    <source>
        <dbReference type="SMART" id="SM01043"/>
    </source>
</evidence>
<dbReference type="SMART" id="SM01043">
    <property type="entry name" value="BTAD"/>
    <property type="match status" value="1"/>
</dbReference>
<dbReference type="AlphaFoldDB" id="X1VXC4"/>
<dbReference type="InterPro" id="IPR019734">
    <property type="entry name" value="TPR_rpt"/>
</dbReference>
<dbReference type="SUPFAM" id="SSF48452">
    <property type="entry name" value="TPR-like"/>
    <property type="match status" value="1"/>
</dbReference>
<feature type="non-terminal residue" evidence="2">
    <location>
        <position position="96"/>
    </location>
</feature>
<dbReference type="EMBL" id="BARW01039921">
    <property type="protein sequence ID" value="GAJ23571.1"/>
    <property type="molecule type" value="Genomic_DNA"/>
</dbReference>
<dbReference type="InterPro" id="IPR051677">
    <property type="entry name" value="AfsR-DnrI-RedD_regulator"/>
</dbReference>
<dbReference type="InterPro" id="IPR005158">
    <property type="entry name" value="BTAD"/>
</dbReference>